<dbReference type="PANTHER" id="PTHR13049:SF2">
    <property type="entry name" value="COILED-COIL DOMAIN-CONTAINING PROTEIN 25"/>
    <property type="match status" value="1"/>
</dbReference>
<comment type="caution">
    <text evidence="4">The sequence shown here is derived from an EMBL/GenBank/DDBJ whole genome shotgun (WGS) entry which is preliminary data.</text>
</comment>
<dbReference type="PANTHER" id="PTHR13049">
    <property type="entry name" value="DUF814-RELATED"/>
    <property type="match status" value="1"/>
</dbReference>
<dbReference type="OrthoDB" id="200398at2759"/>
<organism evidence="4 5">
    <name type="scientific">Choanephora cucurbitarum</name>
    <dbReference type="NCBI Taxonomy" id="101091"/>
    <lineage>
        <taxon>Eukaryota</taxon>
        <taxon>Fungi</taxon>
        <taxon>Fungi incertae sedis</taxon>
        <taxon>Mucoromycota</taxon>
        <taxon>Mucoromycotina</taxon>
        <taxon>Mucoromycetes</taxon>
        <taxon>Mucorales</taxon>
        <taxon>Mucorineae</taxon>
        <taxon>Choanephoraceae</taxon>
        <taxon>Choanephoroideae</taxon>
        <taxon>Choanephora</taxon>
    </lineage>
</organism>
<dbReference type="STRING" id="101091.A0A1C7NAH8"/>
<evidence type="ECO:0000256" key="1">
    <source>
        <dbReference type="ARBA" id="ARBA00008998"/>
    </source>
</evidence>
<feature type="domain" description="NFACT RNA-binding" evidence="3">
    <location>
        <begin position="8"/>
        <end position="82"/>
    </location>
</feature>
<name>A0A1C7NAH8_9FUNG</name>
<dbReference type="InParanoid" id="A0A1C7NAH8"/>
<accession>A0A1C7NAH8</accession>
<dbReference type="InterPro" id="IPR039730">
    <property type="entry name" value="Jlp2/Ccd25"/>
</dbReference>
<dbReference type="Pfam" id="PF05670">
    <property type="entry name" value="NFACT-R_1"/>
    <property type="match status" value="1"/>
</dbReference>
<evidence type="ECO:0000313" key="5">
    <source>
        <dbReference type="Proteomes" id="UP000093000"/>
    </source>
</evidence>
<comment type="similarity">
    <text evidence="1">Belongs to the CCDC25 family.</text>
</comment>
<dbReference type="InterPro" id="IPR008532">
    <property type="entry name" value="NFACT_RNA-bd"/>
</dbReference>
<gene>
    <name evidence="4" type="primary">CCDC25</name>
    <name evidence="4" type="ORF">A0J61_06246</name>
</gene>
<protein>
    <submittedName>
        <fullName evidence="4">Coiled-coil domain-containing protein 25</fullName>
    </submittedName>
</protein>
<evidence type="ECO:0000313" key="4">
    <source>
        <dbReference type="EMBL" id="OBZ85709.1"/>
    </source>
</evidence>
<feature type="compositionally biased region" description="Basic and acidic residues" evidence="2">
    <location>
        <begin position="134"/>
        <end position="151"/>
    </location>
</feature>
<dbReference type="Proteomes" id="UP000093000">
    <property type="component" value="Unassembled WGS sequence"/>
</dbReference>
<evidence type="ECO:0000256" key="2">
    <source>
        <dbReference type="SAM" id="MobiDB-lite"/>
    </source>
</evidence>
<reference evidence="4 5" key="1">
    <citation type="submission" date="2016-03" db="EMBL/GenBank/DDBJ databases">
        <title>Choanephora cucurbitarum.</title>
        <authorList>
            <person name="Min B."/>
            <person name="Park H."/>
            <person name="Park J.-H."/>
            <person name="Shin H.-D."/>
            <person name="Choi I.-G."/>
        </authorList>
    </citation>
    <scope>NUCLEOTIDE SEQUENCE [LARGE SCALE GENOMIC DNA]</scope>
    <source>
        <strain evidence="4 5">KUS-F28377</strain>
    </source>
</reference>
<dbReference type="AlphaFoldDB" id="A0A1C7NAH8"/>
<proteinExistence type="inferred from homology"/>
<keyword evidence="5" id="KW-1185">Reference proteome</keyword>
<sequence>MGKDKYESFHVDKMSSAHVYVRLQPGQTWLDIPDEVVDDCAQLVKANSIEGNKKNGITVIYTPWDNLKKTPGMETGQVTFHNNKKVKRVFVEKRLNEVVNRLNKTKVERFPDLMQEKINRDKIDRLKARQSEFAEKERARQLAEEKKRAEQEMSDLFDPNQMKSNWRDTEVDDINAAEEDFM</sequence>
<dbReference type="EMBL" id="LUGH01000368">
    <property type="protein sequence ID" value="OBZ85709.1"/>
    <property type="molecule type" value="Genomic_DNA"/>
</dbReference>
<evidence type="ECO:0000259" key="3">
    <source>
        <dbReference type="Pfam" id="PF05670"/>
    </source>
</evidence>
<feature type="non-terminal residue" evidence="4">
    <location>
        <position position="182"/>
    </location>
</feature>
<feature type="region of interest" description="Disordered" evidence="2">
    <location>
        <begin position="134"/>
        <end position="169"/>
    </location>
</feature>